<dbReference type="Proteomes" id="UP001566132">
    <property type="component" value="Unassembled WGS sequence"/>
</dbReference>
<dbReference type="Pfam" id="PF13894">
    <property type="entry name" value="zf-C2H2_4"/>
    <property type="match status" value="1"/>
</dbReference>
<comment type="subcellular location">
    <subcellularLocation>
        <location evidence="1">Nucleus</location>
    </subcellularLocation>
</comment>
<gene>
    <name evidence="15" type="ORF">ABEB36_011894</name>
</gene>
<feature type="domain" description="C2H2-type" evidence="13">
    <location>
        <begin position="572"/>
        <end position="594"/>
    </location>
</feature>
<proteinExistence type="predicted"/>
<feature type="binding site" evidence="11">
    <location>
        <position position="69"/>
    </location>
    <ligand>
        <name>Zn(2+)</name>
        <dbReference type="ChEBI" id="CHEBI:29105"/>
    </ligand>
</feature>
<dbReference type="Gene3D" id="3.40.1800.20">
    <property type="match status" value="1"/>
</dbReference>
<evidence type="ECO:0000256" key="6">
    <source>
        <dbReference type="ARBA" id="ARBA00023015"/>
    </source>
</evidence>
<evidence type="ECO:0000256" key="1">
    <source>
        <dbReference type="ARBA" id="ARBA00004123"/>
    </source>
</evidence>
<reference evidence="15 16" key="1">
    <citation type="submission" date="2024-05" db="EMBL/GenBank/DDBJ databases">
        <title>Genetic variation in Jamaican populations of the coffee berry borer (Hypothenemus hampei).</title>
        <authorList>
            <person name="Errbii M."/>
            <person name="Myrie A."/>
        </authorList>
    </citation>
    <scope>NUCLEOTIDE SEQUENCE [LARGE SCALE GENOMIC DNA]</scope>
    <source>
        <strain evidence="15">JA-Hopewell-2020-01-JO</strain>
        <tissue evidence="15">Whole body</tissue>
    </source>
</reference>
<feature type="domain" description="C2H2-type" evidence="13">
    <location>
        <begin position="658"/>
        <end position="685"/>
    </location>
</feature>
<dbReference type="EMBL" id="JBDJPC010000009">
    <property type="protein sequence ID" value="KAL1491274.1"/>
    <property type="molecule type" value="Genomic_DNA"/>
</dbReference>
<keyword evidence="4 10" id="KW-0863">Zinc-finger</keyword>
<evidence type="ECO:0000259" key="13">
    <source>
        <dbReference type="PROSITE" id="PS50157"/>
    </source>
</evidence>
<feature type="domain" description="C2H2-type" evidence="13">
    <location>
        <begin position="475"/>
        <end position="499"/>
    </location>
</feature>
<keyword evidence="3" id="KW-0677">Repeat</keyword>
<dbReference type="Gene3D" id="3.30.160.60">
    <property type="entry name" value="Classic Zinc Finger"/>
    <property type="match status" value="8"/>
</dbReference>
<evidence type="ECO:0000256" key="5">
    <source>
        <dbReference type="ARBA" id="ARBA00022833"/>
    </source>
</evidence>
<feature type="compositionally biased region" description="Acidic residues" evidence="12">
    <location>
        <begin position="133"/>
        <end position="144"/>
    </location>
</feature>
<feature type="binding site" evidence="11">
    <location>
        <position position="72"/>
    </location>
    <ligand>
        <name>Zn(2+)</name>
        <dbReference type="ChEBI" id="CHEBI:29105"/>
    </ligand>
</feature>
<evidence type="ECO:0000256" key="4">
    <source>
        <dbReference type="ARBA" id="ARBA00022771"/>
    </source>
</evidence>
<dbReference type="PROSITE" id="PS51915">
    <property type="entry name" value="ZAD"/>
    <property type="match status" value="1"/>
</dbReference>
<dbReference type="FunFam" id="3.30.160.60:FF:000624">
    <property type="entry name" value="zinc finger protein 697"/>
    <property type="match status" value="1"/>
</dbReference>
<dbReference type="InterPro" id="IPR050752">
    <property type="entry name" value="C2H2-ZF_domain"/>
</dbReference>
<dbReference type="AlphaFoldDB" id="A0ABD1E9D2"/>
<evidence type="ECO:0000256" key="11">
    <source>
        <dbReference type="PROSITE-ProRule" id="PRU01263"/>
    </source>
</evidence>
<evidence type="ECO:0000259" key="14">
    <source>
        <dbReference type="PROSITE" id="PS51915"/>
    </source>
</evidence>
<dbReference type="FunFam" id="3.30.160.60:FF:002343">
    <property type="entry name" value="Zinc finger protein 33A"/>
    <property type="match status" value="1"/>
</dbReference>
<feature type="compositionally biased region" description="Basic residues" evidence="12">
    <location>
        <begin position="183"/>
        <end position="203"/>
    </location>
</feature>
<comment type="caution">
    <text evidence="15">The sequence shown here is derived from an EMBL/GenBank/DDBJ whole genome shotgun (WGS) entry which is preliminary data.</text>
</comment>
<dbReference type="PROSITE" id="PS00028">
    <property type="entry name" value="ZINC_FINGER_C2H2_1"/>
    <property type="match status" value="7"/>
</dbReference>
<feature type="binding site" evidence="11">
    <location>
        <position position="20"/>
    </location>
    <ligand>
        <name>Zn(2+)</name>
        <dbReference type="ChEBI" id="CHEBI:29105"/>
    </ligand>
</feature>
<feature type="region of interest" description="Disordered" evidence="12">
    <location>
        <begin position="701"/>
        <end position="728"/>
    </location>
</feature>
<dbReference type="InterPro" id="IPR013087">
    <property type="entry name" value="Znf_C2H2_type"/>
</dbReference>
<keyword evidence="16" id="KW-1185">Reference proteome</keyword>
<evidence type="ECO:0000256" key="9">
    <source>
        <dbReference type="ARBA" id="ARBA00023242"/>
    </source>
</evidence>
<feature type="domain" description="C2H2-type" evidence="13">
    <location>
        <begin position="686"/>
        <end position="709"/>
    </location>
</feature>
<keyword evidence="7" id="KW-0238">DNA-binding</keyword>
<keyword evidence="8" id="KW-0804">Transcription</keyword>
<feature type="region of interest" description="Disordered" evidence="12">
    <location>
        <begin position="133"/>
        <end position="208"/>
    </location>
</feature>
<dbReference type="Pfam" id="PF07776">
    <property type="entry name" value="zf-AD"/>
    <property type="match status" value="1"/>
</dbReference>
<feature type="compositionally biased region" description="Acidic residues" evidence="12">
    <location>
        <begin position="160"/>
        <end position="169"/>
    </location>
</feature>
<dbReference type="Pfam" id="PF00096">
    <property type="entry name" value="zf-C2H2"/>
    <property type="match status" value="6"/>
</dbReference>
<dbReference type="FunFam" id="3.30.160.60:FF:000052">
    <property type="entry name" value="zinc finger protein 546 isoform X1"/>
    <property type="match status" value="1"/>
</dbReference>
<dbReference type="PANTHER" id="PTHR24384">
    <property type="entry name" value="FINGER PUTATIVE TRANSCRIPTION FACTOR FAMILY-RELATED"/>
    <property type="match status" value="1"/>
</dbReference>
<feature type="domain" description="C2H2-type" evidence="13">
    <location>
        <begin position="518"/>
        <end position="545"/>
    </location>
</feature>
<evidence type="ECO:0000256" key="7">
    <source>
        <dbReference type="ARBA" id="ARBA00023125"/>
    </source>
</evidence>
<name>A0ABD1E9D2_HYPHA</name>
<dbReference type="InterPro" id="IPR012934">
    <property type="entry name" value="Znf_AD"/>
</dbReference>
<keyword evidence="5 11" id="KW-0862">Zinc</keyword>
<feature type="domain" description="C2H2-type" evidence="13">
    <location>
        <begin position="420"/>
        <end position="447"/>
    </location>
</feature>
<dbReference type="SUPFAM" id="SSF57667">
    <property type="entry name" value="beta-beta-alpha zinc fingers"/>
    <property type="match status" value="6"/>
</dbReference>
<dbReference type="PROSITE" id="PS50157">
    <property type="entry name" value="ZINC_FINGER_C2H2_2"/>
    <property type="match status" value="9"/>
</dbReference>
<feature type="domain" description="C2H2-type" evidence="13">
    <location>
        <begin position="630"/>
        <end position="657"/>
    </location>
</feature>
<protein>
    <submittedName>
        <fullName evidence="15">Uncharacterized protein</fullName>
    </submittedName>
</protein>
<dbReference type="SMART" id="SM00355">
    <property type="entry name" value="ZnF_C2H2"/>
    <property type="match status" value="15"/>
</dbReference>
<dbReference type="PANTHER" id="PTHR24384:SF189">
    <property type="entry name" value="C2H2-TYPE DOMAIN-CONTAINING PROTEIN-RELATED"/>
    <property type="match status" value="1"/>
</dbReference>
<dbReference type="FunFam" id="3.30.160.60:FF:000965">
    <property type="entry name" value="Neurotrophin receptor-interacting factor homolog"/>
    <property type="match status" value="1"/>
</dbReference>
<dbReference type="GO" id="GO:0006355">
    <property type="term" value="P:regulation of DNA-templated transcription"/>
    <property type="evidence" value="ECO:0007669"/>
    <property type="project" value="UniProtKB-ARBA"/>
</dbReference>
<feature type="compositionally biased region" description="Basic and acidic residues" evidence="12">
    <location>
        <begin position="170"/>
        <end position="182"/>
    </location>
</feature>
<feature type="domain" description="C2H2-type" evidence="13">
    <location>
        <begin position="602"/>
        <end position="629"/>
    </location>
</feature>
<dbReference type="SMART" id="SM00868">
    <property type="entry name" value="zf-AD"/>
    <property type="match status" value="2"/>
</dbReference>
<evidence type="ECO:0000256" key="3">
    <source>
        <dbReference type="ARBA" id="ARBA00022737"/>
    </source>
</evidence>
<evidence type="ECO:0000313" key="15">
    <source>
        <dbReference type="EMBL" id="KAL1491274.1"/>
    </source>
</evidence>
<evidence type="ECO:0000256" key="10">
    <source>
        <dbReference type="PROSITE-ProRule" id="PRU00042"/>
    </source>
</evidence>
<accession>A0ABD1E9D2</accession>
<evidence type="ECO:0000256" key="8">
    <source>
        <dbReference type="ARBA" id="ARBA00023163"/>
    </source>
</evidence>
<feature type="domain" description="C2H2-type" evidence="13">
    <location>
        <begin position="448"/>
        <end position="475"/>
    </location>
</feature>
<keyword evidence="6" id="KW-0805">Transcription regulation</keyword>
<sequence>MEKQDNKIALSNFDSICRACLLENAELMSIYGLYVENEEKTAKIELIKMFERHCDIEVNLQDEKPQLICKPCIRVFCEAYAFFDKCMRSNKILDDILYEHKPEQVKTCNELKKNPRKRSRNNRLACCSDLEEDNLGNEDDDSDWEPSRDMDDVSIKQENESELDEEDSFSEDHLEDVKSERRTTRKKLPLVAKRRGRPRKIHDHRNDSEAIENQHKELVCRLCNEILPDMNSSIDHYDELHAPKMQVDECIFCERPKLYKKRDNLLYHMGLHSKDSIKCIPCRKYFRDKESLQQHLNECFKVNSHDSIIKLESDLKSSQSNVTQLSQKELRESQYDGAFTCKLCNEKLGEIDFVISHFERDHLDDLRCIICLRAFTKQVPLFHLGLHSKKSHVCRPCRLLFRSKQEFDEHNAKYDHDNSLSCKICGKKFTRNYKKNKHMLSHLKEKNYSCNKCGKTFTYKTSLVRHFKMHFGKRFLCSSCGNAYTTKFMLQRHIKIMHTFVDDDGNPLPKPPPKPVNLQCEFCGEIFTTKYGYGRHIRRHPEFKEFKCKICSFICDTREQLDSHMESKHNKHTCEVCGKRFPFESELKTHHRKHEDIAMARFRCDVCGKTARTQTQLKVHYRIHTGERPFSCDICGKSFKQTAHLKVHMFQHTGKMPFKCKICEKSFPFQHVMEIHLRTHTGEKPFQCMFCGNAYHDRTTMQKHQKKKHPDMPVQKTNRSEYKISTLT</sequence>
<keyword evidence="9" id="KW-0539">Nucleus</keyword>
<dbReference type="GO" id="GO:0003677">
    <property type="term" value="F:DNA binding"/>
    <property type="evidence" value="ECO:0007669"/>
    <property type="project" value="UniProtKB-KW"/>
</dbReference>
<dbReference type="GO" id="GO:0008270">
    <property type="term" value="F:zinc ion binding"/>
    <property type="evidence" value="ECO:0007669"/>
    <property type="project" value="UniProtKB-UniRule"/>
</dbReference>
<feature type="binding site" evidence="11">
    <location>
        <position position="17"/>
    </location>
    <ligand>
        <name>Zn(2+)</name>
        <dbReference type="ChEBI" id="CHEBI:29105"/>
    </ligand>
</feature>
<feature type="compositionally biased region" description="Basic and acidic residues" evidence="12">
    <location>
        <begin position="145"/>
        <end position="159"/>
    </location>
</feature>
<organism evidence="15 16">
    <name type="scientific">Hypothenemus hampei</name>
    <name type="common">Coffee berry borer</name>
    <dbReference type="NCBI Taxonomy" id="57062"/>
    <lineage>
        <taxon>Eukaryota</taxon>
        <taxon>Metazoa</taxon>
        <taxon>Ecdysozoa</taxon>
        <taxon>Arthropoda</taxon>
        <taxon>Hexapoda</taxon>
        <taxon>Insecta</taxon>
        <taxon>Pterygota</taxon>
        <taxon>Neoptera</taxon>
        <taxon>Endopterygota</taxon>
        <taxon>Coleoptera</taxon>
        <taxon>Polyphaga</taxon>
        <taxon>Cucujiformia</taxon>
        <taxon>Curculionidae</taxon>
        <taxon>Scolytinae</taxon>
        <taxon>Hypothenemus</taxon>
    </lineage>
</organism>
<keyword evidence="2 11" id="KW-0479">Metal-binding</keyword>
<feature type="domain" description="ZAD" evidence="14">
    <location>
        <begin position="15"/>
        <end position="96"/>
    </location>
</feature>
<evidence type="ECO:0000313" key="16">
    <source>
        <dbReference type="Proteomes" id="UP001566132"/>
    </source>
</evidence>
<dbReference type="SUPFAM" id="SSF57716">
    <property type="entry name" value="Glucocorticoid receptor-like (DNA-binding domain)"/>
    <property type="match status" value="1"/>
</dbReference>
<evidence type="ECO:0000256" key="2">
    <source>
        <dbReference type="ARBA" id="ARBA00022723"/>
    </source>
</evidence>
<dbReference type="GO" id="GO:0005634">
    <property type="term" value="C:nucleus"/>
    <property type="evidence" value="ECO:0007669"/>
    <property type="project" value="UniProtKB-SubCell"/>
</dbReference>
<dbReference type="InterPro" id="IPR036236">
    <property type="entry name" value="Znf_C2H2_sf"/>
</dbReference>
<evidence type="ECO:0000256" key="12">
    <source>
        <dbReference type="SAM" id="MobiDB-lite"/>
    </source>
</evidence>